<feature type="transmembrane region" description="Helical" evidence="1">
    <location>
        <begin position="876"/>
        <end position="896"/>
    </location>
</feature>
<dbReference type="InterPro" id="IPR001036">
    <property type="entry name" value="Acrflvin-R"/>
</dbReference>
<name>A0A9D9IJR7_9BACT</name>
<feature type="transmembrane region" description="Helical" evidence="1">
    <location>
        <begin position="526"/>
        <end position="546"/>
    </location>
</feature>
<evidence type="ECO:0000256" key="1">
    <source>
        <dbReference type="SAM" id="Phobius"/>
    </source>
</evidence>
<dbReference type="SUPFAM" id="SSF82866">
    <property type="entry name" value="Multidrug efflux transporter AcrB transmembrane domain"/>
    <property type="match status" value="2"/>
</dbReference>
<dbReference type="AlphaFoldDB" id="A0A9D9IJR7"/>
<dbReference type="Gene3D" id="3.30.70.1430">
    <property type="entry name" value="Multidrug efflux transporter AcrB pore domain"/>
    <property type="match status" value="2"/>
</dbReference>
<proteinExistence type="predicted"/>
<dbReference type="Gene3D" id="1.20.1640.10">
    <property type="entry name" value="Multidrug efflux transporter AcrB transmembrane domain"/>
    <property type="match status" value="2"/>
</dbReference>
<dbReference type="GO" id="GO:0005886">
    <property type="term" value="C:plasma membrane"/>
    <property type="evidence" value="ECO:0007669"/>
    <property type="project" value="TreeGrafter"/>
</dbReference>
<dbReference type="Gene3D" id="3.30.70.1320">
    <property type="entry name" value="Multidrug efflux transporter AcrB pore domain like"/>
    <property type="match status" value="1"/>
</dbReference>
<evidence type="ECO:0000313" key="3">
    <source>
        <dbReference type="Proteomes" id="UP000823604"/>
    </source>
</evidence>
<feature type="transmembrane region" description="Helical" evidence="1">
    <location>
        <begin position="902"/>
        <end position="921"/>
    </location>
</feature>
<dbReference type="GO" id="GO:0042910">
    <property type="term" value="F:xenobiotic transmembrane transporter activity"/>
    <property type="evidence" value="ECO:0007669"/>
    <property type="project" value="TreeGrafter"/>
</dbReference>
<feature type="transmembrane region" description="Helical" evidence="1">
    <location>
        <begin position="386"/>
        <end position="410"/>
    </location>
</feature>
<protein>
    <submittedName>
        <fullName evidence="2">Efflux RND transporter permease subunit</fullName>
    </submittedName>
</protein>
<organism evidence="2 3">
    <name type="scientific">Candidatus Merdivivens pullicola</name>
    <dbReference type="NCBI Taxonomy" id="2840872"/>
    <lineage>
        <taxon>Bacteria</taxon>
        <taxon>Pseudomonadati</taxon>
        <taxon>Bacteroidota</taxon>
        <taxon>Bacteroidia</taxon>
        <taxon>Bacteroidales</taxon>
        <taxon>Muribaculaceae</taxon>
        <taxon>Muribaculaceae incertae sedis</taxon>
        <taxon>Candidatus Merdivivens</taxon>
    </lineage>
</organism>
<feature type="transmembrane region" description="Helical" evidence="1">
    <location>
        <begin position="846"/>
        <end position="864"/>
    </location>
</feature>
<dbReference type="PRINTS" id="PR00702">
    <property type="entry name" value="ACRIFLAVINRP"/>
</dbReference>
<gene>
    <name evidence="2" type="ORF">IAB81_05580</name>
</gene>
<dbReference type="Gene3D" id="3.30.70.1440">
    <property type="entry name" value="Multidrug efflux transporter AcrB pore domain"/>
    <property type="match status" value="1"/>
</dbReference>
<dbReference type="Pfam" id="PF00873">
    <property type="entry name" value="ACR_tran"/>
    <property type="match status" value="1"/>
</dbReference>
<dbReference type="SUPFAM" id="SSF82714">
    <property type="entry name" value="Multidrug efflux transporter AcrB TolC docking domain, DN and DC subdomains"/>
    <property type="match status" value="1"/>
</dbReference>
<feature type="transmembrane region" description="Helical" evidence="1">
    <location>
        <begin position="950"/>
        <end position="967"/>
    </location>
</feature>
<feature type="transmembrane region" description="Helical" evidence="1">
    <location>
        <begin position="334"/>
        <end position="353"/>
    </location>
</feature>
<feature type="transmembrane region" description="Helical" evidence="1">
    <location>
        <begin position="431"/>
        <end position="460"/>
    </location>
</feature>
<feature type="transmembrane region" description="Helical" evidence="1">
    <location>
        <begin position="979"/>
        <end position="1003"/>
    </location>
</feature>
<accession>A0A9D9IJR7</accession>
<keyword evidence="1" id="KW-0812">Transmembrane</keyword>
<dbReference type="SUPFAM" id="SSF82693">
    <property type="entry name" value="Multidrug efflux transporter AcrB pore domain, PN1, PN2, PC1 and PC2 subdomains"/>
    <property type="match status" value="2"/>
</dbReference>
<evidence type="ECO:0000313" key="2">
    <source>
        <dbReference type="EMBL" id="MBO8473083.1"/>
    </source>
</evidence>
<comment type="caution">
    <text evidence="2">The sequence shown here is derived from an EMBL/GenBank/DDBJ whole genome shotgun (WGS) entry which is preliminary data.</text>
</comment>
<keyword evidence="1" id="KW-0472">Membrane</keyword>
<dbReference type="PANTHER" id="PTHR32063">
    <property type="match status" value="1"/>
</dbReference>
<dbReference type="InterPro" id="IPR027463">
    <property type="entry name" value="AcrB_DN_DC_subdom"/>
</dbReference>
<dbReference type="EMBL" id="JADIMA010000052">
    <property type="protein sequence ID" value="MBO8473083.1"/>
    <property type="molecule type" value="Genomic_DNA"/>
</dbReference>
<feature type="transmembrane region" description="Helical" evidence="1">
    <location>
        <begin position="360"/>
        <end position="380"/>
    </location>
</feature>
<dbReference type="Proteomes" id="UP000823604">
    <property type="component" value="Unassembled WGS sequence"/>
</dbReference>
<reference evidence="2" key="2">
    <citation type="journal article" date="2021" name="PeerJ">
        <title>Extensive microbial diversity within the chicken gut microbiome revealed by metagenomics and culture.</title>
        <authorList>
            <person name="Gilroy R."/>
            <person name="Ravi A."/>
            <person name="Getino M."/>
            <person name="Pursley I."/>
            <person name="Horton D.L."/>
            <person name="Alikhan N.F."/>
            <person name="Baker D."/>
            <person name="Gharbi K."/>
            <person name="Hall N."/>
            <person name="Watson M."/>
            <person name="Adriaenssens E.M."/>
            <person name="Foster-Nyarko E."/>
            <person name="Jarju S."/>
            <person name="Secka A."/>
            <person name="Antonio M."/>
            <person name="Oren A."/>
            <person name="Chaudhuri R.R."/>
            <person name="La Ragione R."/>
            <person name="Hildebrand F."/>
            <person name="Pallen M.J."/>
        </authorList>
    </citation>
    <scope>NUCLEOTIDE SEQUENCE</scope>
    <source>
        <strain evidence="2">B1-8020</strain>
    </source>
</reference>
<keyword evidence="1" id="KW-1133">Transmembrane helix</keyword>
<dbReference type="Gene3D" id="3.30.2090.10">
    <property type="entry name" value="Multidrug efflux transporter AcrB TolC docking domain, DN and DC subdomains"/>
    <property type="match status" value="2"/>
</dbReference>
<sequence length="1010" mass="113078">MFLNKLLDRPITVTMAMLVVITLGITAIRSLPISLIPDVDIPYITVQVVDRNKSAQELDESVLKPLRQQLIQISSIEDIRSEAKDGSGTIRLVFEQGADMDYLFIEVNEKIDRSMPNLGNIERPKVLKSGATDIPAFYINMTLRDSTVSSSRFLELSSFASEVVARRIEQLPEVAMVDISGLMEPEIMIAPDMDELSRLNVTLEQFENAVSSSNIRLGNLSIRDGEYQYNVRFRSFISGKEDIENIYLNISGRLLQLKDLASVTEQPAKRTGLVRSDGMPAVTMAVIKQSEARMASLKKDINRLMSYFSEDYPEIDFRVTRDQTELLDYSINNLINNIIVGILLACLIVVFFMRDFKSPVLVILTIPTALIFSMLVFHIIGLTINIISLSGLVLGVGMMMDNTIILIDNITARWQRGDVLRKAVVKGTSEVIVPMLSSVLTTCAVFIPLIFVSGIAGAIFYDQAMAVTIVLLTSYFVTITIIPVYYWVWYRKSESFKPNRWLERFSFNGVIRIYESSLRWLFRHRWVGWAFFGLSFFGIVVCFLFMEKEKLPEITYTDTLLKIDWNASLSLEQNEERIAALEDAISGTVSHVTSMVGAQQFVLGHSGDQSVSEALLYVKCDAPDDLLEVEHLVALMMSEDFPDASYGFEPSGNIFDMVFSDKEARLTARLRPVSSPEIEPELIEGVVAEIAAAFDGLYIPAPPMKEDLLYIADPEKMALYDIGYSELVSVLKNSLNENRLFEIVQGERSVPVVMGTGREDDITETIARANIKKNGTDIPVRSLLSQTYEMELKSLVSGAEGNYYPVDMNPKDSDVKETMDEVSRIVSQDGNFEVGFSGSYFSNRKMIGELVLVLVIALVLLYLILASQFESLLQPLIIMSEIVIDIFGALAVLWLLDVSINLMSMIGLVVICGIVINDSILKIDTINKLRKEGFALKHAVMEAGQRRLKAIIMTSLTTILAVCPFLTRGNMGDDLQYPMSLVIIAGMIVGTTVSLLFVPMVYYEIYKKQE</sequence>
<feature type="transmembrane region" description="Helical" evidence="1">
    <location>
        <begin position="466"/>
        <end position="488"/>
    </location>
</feature>
<dbReference type="PANTHER" id="PTHR32063:SF0">
    <property type="entry name" value="SWARMING MOTILITY PROTEIN SWRC"/>
    <property type="match status" value="1"/>
</dbReference>
<reference evidence="2" key="1">
    <citation type="submission" date="2020-10" db="EMBL/GenBank/DDBJ databases">
        <authorList>
            <person name="Gilroy R."/>
        </authorList>
    </citation>
    <scope>NUCLEOTIDE SEQUENCE</scope>
    <source>
        <strain evidence="2">B1-8020</strain>
    </source>
</reference>